<protein>
    <submittedName>
        <fullName evidence="1">BREX-1 system phosphatase PglZ type A</fullName>
    </submittedName>
</protein>
<dbReference type="Pfam" id="PF08665">
    <property type="entry name" value="PglZ"/>
    <property type="match status" value="1"/>
</dbReference>
<gene>
    <name evidence="1" type="primary">pglZ</name>
    <name evidence="1" type="ORF">KHY67_00410</name>
</gene>
<evidence type="ECO:0000313" key="1">
    <source>
        <dbReference type="EMBL" id="MBS5146160.1"/>
    </source>
</evidence>
<dbReference type="InterPro" id="IPR014060">
    <property type="entry name" value="PglZ"/>
</dbReference>
<organism evidence="1 2">
    <name type="scientific">Collinsella intestinalis</name>
    <dbReference type="NCBI Taxonomy" id="147207"/>
    <lineage>
        <taxon>Bacteria</taxon>
        <taxon>Bacillati</taxon>
        <taxon>Actinomycetota</taxon>
        <taxon>Coriobacteriia</taxon>
        <taxon>Coriobacteriales</taxon>
        <taxon>Coriobacteriaceae</taxon>
        <taxon>Collinsella</taxon>
    </lineage>
</organism>
<reference evidence="1" key="1">
    <citation type="submission" date="2021-02" db="EMBL/GenBank/DDBJ databases">
        <title>Infant gut strain persistence is associated with maternal origin, phylogeny, and functional potential including surface adhesion and iron acquisition.</title>
        <authorList>
            <person name="Lou Y.C."/>
        </authorList>
    </citation>
    <scope>NUCLEOTIDE SEQUENCE</scope>
    <source>
        <strain evidence="1">L3_128_245G1_dasL3_128_245G1_concoct_49</strain>
    </source>
</reference>
<dbReference type="AlphaFoldDB" id="A0A943BNK6"/>
<evidence type="ECO:0000313" key="2">
    <source>
        <dbReference type="Proteomes" id="UP000738879"/>
    </source>
</evidence>
<name>A0A943BNK6_9ACTN</name>
<dbReference type="Proteomes" id="UP000738879">
    <property type="component" value="Unassembled WGS sequence"/>
</dbReference>
<accession>A0A943BNK6</accession>
<dbReference type="NCBIfam" id="TIGR02687">
    <property type="entry name" value="BREX-1 system phosphatase PglZ type A"/>
    <property type="match status" value="1"/>
</dbReference>
<sequence>MKLSDIQQELIRLFDEQDASAGTIVVWHDPDGAFADSLGALDLPGVDVMREEERELFSLKCALNGDLAGRRILLYRPRPRRLEGDWLADIEARSTSFAADYTSMQLRELNAADTHEMRETLAAHKAPLAKKTVLRKLTGLSPSYEQPQQLACGLMAIALDAPSLDAQAIVRVYLGTALASDGAAALSKVENMGCADEFRAAIAAWVGFTGDVSDFIALGRHVLLRALAGALPNDAASMLPADATSGSTALCQDIVRSWCQGAERESLFELAQLVEEVANVEQMLAQVPLETLGGIDVFPCVDALILRRLFHDVVVSPESALAALALAQMRHNTAWYREFSICYDGLEAAAHMQRFRNEHPGCIDALPARRVWDLYTGELYRVDTWYRQMHLALGRALISAPYGLDEDFRACSDQIENLYKNWFLAGVSRRWEDAAEDGLTRSGHADSIPRQLDFFMSSVEPIMRAGKRACVIVSDALRYEVAAELAETLEQNTKGTCELASMQATFPSITSCGMASLLPCGNLTMNAGEPGRLRVLLDGSEADTTAARQEQLRRSDPHAVAITYDSLVNEMSASQRKDLVKDAQVVYVYHNTIDAMGDKAPTERKVFSACGDAIEEIFGLVQLICRERIASQVVITADHGFLYTDEPLDTSERTVAAEIDGNSIVVGRRYAIAEGSARSDVLMPIALPYAEGGLKGFAPRRCTRIARAGAGENYVHGGVSLQELCVPVLTFTNKRAGSKGYVESEQATLSLITTVDTISNSIFKLDLLQDKPVGGKVLPASYDVFVGNASHEPVTDIAHVAADRTQGSADERVIPITLNIKPGATVSEQEPYFLYARNCDIGTVDTLRELRMRIAFAPSFDFGW</sequence>
<proteinExistence type="predicted"/>
<dbReference type="EMBL" id="JAGZJA010000001">
    <property type="protein sequence ID" value="MBS5146160.1"/>
    <property type="molecule type" value="Genomic_DNA"/>
</dbReference>
<comment type="caution">
    <text evidence="1">The sequence shown here is derived from an EMBL/GenBank/DDBJ whole genome shotgun (WGS) entry which is preliminary data.</text>
</comment>